<dbReference type="SMART" id="SM00320">
    <property type="entry name" value="WD40"/>
    <property type="match status" value="7"/>
</dbReference>
<dbReference type="InterPro" id="IPR049160">
    <property type="entry name" value="PI4KB-PIK1_PIK"/>
</dbReference>
<feature type="region of interest" description="Disordered" evidence="24">
    <location>
        <begin position="2424"/>
        <end position="2443"/>
    </location>
</feature>
<dbReference type="Gene3D" id="2.60.120.200">
    <property type="match status" value="1"/>
</dbReference>
<dbReference type="CDD" id="cd08023">
    <property type="entry name" value="GH16_laminarinase_like"/>
    <property type="match status" value="1"/>
</dbReference>
<dbReference type="PROSITE" id="PS50114">
    <property type="entry name" value="GATA_ZN_FINGER_2"/>
    <property type="match status" value="1"/>
</dbReference>
<accession>A0A9Q0MDG6</accession>
<dbReference type="PROSITE" id="PS00678">
    <property type="entry name" value="WD_REPEATS_1"/>
    <property type="match status" value="2"/>
</dbReference>
<feature type="domain" description="Arf-GAP" evidence="28">
    <location>
        <begin position="1817"/>
        <end position="1939"/>
    </location>
</feature>
<dbReference type="PANTHER" id="PTHR45854:SF3">
    <property type="entry name" value="ARFGAP WITH SH3 DOMAIN, ANK REPEAT AND PH DOMAIN-CONTAINING PROTEIN"/>
    <property type="match status" value="1"/>
</dbReference>
<feature type="region of interest" description="Disordered" evidence="24">
    <location>
        <begin position="2197"/>
        <end position="2251"/>
    </location>
</feature>
<dbReference type="SUPFAM" id="SSF103657">
    <property type="entry name" value="BAR/IMD domain-like"/>
    <property type="match status" value="1"/>
</dbReference>
<dbReference type="CDD" id="cd07604">
    <property type="entry name" value="BAR_ASAPs"/>
    <property type="match status" value="1"/>
</dbReference>
<dbReference type="PROSITE" id="PS00915">
    <property type="entry name" value="PI3_4_KINASE_1"/>
    <property type="match status" value="1"/>
</dbReference>
<keyword evidence="7" id="KW-1052">Target cell membrane</keyword>
<evidence type="ECO:0000256" key="21">
    <source>
        <dbReference type="PROSITE-ProRule" id="PRU00192"/>
    </source>
</evidence>
<dbReference type="PROSITE" id="PS50294">
    <property type="entry name" value="WD_REPEATS_REGION"/>
    <property type="match status" value="4"/>
</dbReference>
<dbReference type="InterPro" id="IPR011009">
    <property type="entry name" value="Kinase-like_dom_sf"/>
</dbReference>
<evidence type="ECO:0000259" key="29">
    <source>
        <dbReference type="PROSITE" id="PS50290"/>
    </source>
</evidence>
<dbReference type="EMBL" id="JAPWDV010000001">
    <property type="protein sequence ID" value="KAJ6222227.1"/>
    <property type="molecule type" value="Genomic_DNA"/>
</dbReference>
<feature type="repeat" description="WD" evidence="22">
    <location>
        <begin position="2582"/>
        <end position="2623"/>
    </location>
</feature>
<dbReference type="Pfam" id="PF00400">
    <property type="entry name" value="WD40"/>
    <property type="match status" value="6"/>
</dbReference>
<dbReference type="Pfam" id="PF16746">
    <property type="entry name" value="BAR_3"/>
    <property type="match status" value="1"/>
</dbReference>
<proteinExistence type="predicted"/>
<evidence type="ECO:0000256" key="6">
    <source>
        <dbReference type="ARBA" id="ARBA00022483"/>
    </source>
</evidence>
<dbReference type="SUPFAM" id="SSF50729">
    <property type="entry name" value="PH domain-like"/>
    <property type="match status" value="1"/>
</dbReference>
<dbReference type="Pfam" id="PF00454">
    <property type="entry name" value="PI3_PI4_kinase"/>
    <property type="match status" value="1"/>
</dbReference>
<dbReference type="InterPro" id="IPR038508">
    <property type="entry name" value="ArfGAP_dom_sf"/>
</dbReference>
<dbReference type="GO" id="GO:0044231">
    <property type="term" value="C:host cell presynaptic membrane"/>
    <property type="evidence" value="ECO:0007669"/>
    <property type="project" value="UniProtKB-KW"/>
</dbReference>
<feature type="compositionally biased region" description="Polar residues" evidence="24">
    <location>
        <begin position="2197"/>
        <end position="2208"/>
    </location>
</feature>
<dbReference type="PROSITE" id="PS51762">
    <property type="entry name" value="GH16_2"/>
    <property type="match status" value="1"/>
</dbReference>
<dbReference type="PROSITE" id="PS50088">
    <property type="entry name" value="ANK_REPEAT"/>
    <property type="match status" value="2"/>
</dbReference>
<evidence type="ECO:0000259" key="27">
    <source>
        <dbReference type="PROSITE" id="PS50114"/>
    </source>
</evidence>
<dbReference type="Gene3D" id="2.130.10.10">
    <property type="entry name" value="YVTN repeat-like/Quinoprotein amine dehydrogenase"/>
    <property type="match status" value="1"/>
</dbReference>
<dbReference type="GO" id="GO:0005975">
    <property type="term" value="P:carbohydrate metabolic process"/>
    <property type="evidence" value="ECO:0007669"/>
    <property type="project" value="InterPro"/>
</dbReference>
<sequence length="3082" mass="348804">MDSKIIQCDDKNVDADGTDMEDVVDAMDDTQSVIYLIEPSCHTSDCMLTGPDTPRPLIQPNHVTHVHCIYDLLDDSLVELITTSVLKLNYMWTRIGTDQNRTIYILDQLRTRLTQTINSTVKMQEKSFHLYCRKIRKLKRDIESMIPVLSGLIDEQRLNQLVNPSINDGELSPQKNPLNGNFRSQIDYLEKVFFNLNNEKQIHQQRFEKIKSELSSVLNNLGLSYSNVDDLKCIMGKSIGNYEEIECLTEVLKQYQPIFEQRQQYFKEKLNCIRAISKMVPLKVDSNIDSDVWIYSEQNQADLDKLYKECSEEADNVWKNLLRNFNILEQLYSYFPLESDVRHPHFIALEPLIDFDRPNISPFDRGTTTLADGLQSLQQEIEHYESLKTKQLPQLINSIRSKIETKLSDCLVSIENLKSDKRFQFLFLDEQKFDSTLLQLHEQELSRLNDYHKKYIGIFEPIQKFVECQAKLVEYGQILNDPASYNARRNFIQTKIKEKDAIQRTLTQMEQKIQSWITKESISTNETHIESIPFNLYNLQLEDISKKINLESRKQVIGGVLSYLGNRLFTFSPEDVDNFLPQLIVLYVHNATIAEAINPYLVSRCRTSVYTSLHIIWLLNAFCPDIPSTSYHSNHVRKPKSHGHRLRNLILSEELRSQRKEKVNGVHQNKRIQAITDEDDNMINRMTAIDGVISSTSHHRTHFRSLSDATCISSTNTNSNNVKRQPFLRMPTFHLSPHRRSSTASLEKPSLGDLSSGHAFDNGCVCFLDQTRSNCVICGTVSTLPTSNNSNNYLVECCCGAPRIKPQYEFIRCLMNIGLRMQSVPSKEVKSQLLISELSKLNLNLPARVWMPIHGTPHMVVRVPPQAAVLLNSKDKAPYLIYIEIIECENIENCPVPIKQSLNSGLSSRNGSSNNICVDNSNILVNGSIQQMRQTKSEENLVEFTINSDVESNTSNEGKVSNYTNGQIHKREGFTIGDCGCNGEDEETLSRQYNAFNLYRLRKQTGDTISQFSQESTASNEGVFVAAGEIRRRLNDSIEFTSKSNNFVKYCPEDPSAAALKEPWDTKVSRIRDSSPYGHMDSWSLIAAIVKCGDDLRQEMLAYQVLDTLQNIWQMERVPLWVKPYRILVTSSDSGIIEPILNSVSLHQVKKHCNPSLLEYFIKEFGGSQTSESFLTAQKNFVQSCAAYCIVSYLIQVKDRHNGNILLDNEGHLIHIDFGFILSNSPKNLGFENSPFKLTQEFIDVMGGHGSDMFEYFKILILQGFIAARKHSDRLVNLIEILITSPSMASCFSNTATILRSLRERFHMNLTEDQLQQHTDSLVEASMHSITTKFKTPGGIRCAICFGKGALAVADVYGTAVCTQLEIEFRLLNRKGETENERKNLDLDRNGLSKMKKAIKAIYNGGCADSENKSYLSDALEKLGLDSTNNKEKDEFIGAAFVKFSFIIKELSALEKILMQNIHNIVMFPLDNVLKGDLKGVKNDLKKPVDKALKEYDIKMSKIEKEKKAQAKEVGLIRTEITGAETAEEMDRERKQLQYQMCEYLIKVNEIESKKSFDLLLHFIEYFNAQCKYFKAGLEAVEQFQTYISDLAVQLQTVRQRKEDEKRELVDLKNLLKTSSTLTDLSSWVNNSLSNDTNDNQSNRKSAGYSLHQLEGNMQYGCYKSGYLLKKSERSKMRVKMWQKRKCEVKDGFIYIWHSDESKTPTKVNLLTCQIKTFSQTNSDMANVSSVNATKNYGTYFDLVSCNRTYHFQVEDEHEADAWISVLINSKDGALKKEFANNSLGQQSNPTGTTSVQSSYMNQTTSINDQSVRELQQNVIDQIQRLSGNDCCVDCGSTKDPTWLSTNFGVLTCIECSGIHREMGVHISRIQSLTLDNIGTSQLLIARSMSNSGFNDIMEATCNQKAQKPKPNSSMDERNLFIRSKYMHKKFIIRTCASEAELLNDMEQAVQYKDIYFLLQVWAEGANLSSPLPSNSIGETALHYAIMHEFDRTSLHIVDFLIQNSSNLNAITQPDGNTPLHYCVIYNRSECMKLLLRSKANFTIKNANGKTPLDIARDEHNLVLVELLECAANNKKTLFENVVIDWNFQPEDPSTDFSDDDIDDKNWISMQDEMLYVRRGNTSSNGMTSANRFRSSNRKISINKYNENESTITEQHNQSPVTCINKNLNTSRPSSVIGDIQVINVDSNQSNLNTFKTATDNDQSTNFVRSSAGNSSRSSGNRNRLRFSAGPEATFSLDTTTTTTTKAPPTHVSNRAFIAGHSRAASADISGYATIGHGKSTHQTITPNTIQTLKVDANPSPRNFHVRNNSVDNSLVASGYQAFAIHSGSPVSTVTTTTTSNIKPAIPAKPSGIVSVYVPGSTSNLATSSNYNKSTGNIYTKSKTNANTATPTSKDTNFNSSKNPIFVNSVNIGQVQTVGSVIESNNSSFPVPPPRKKPHEPTLSSSKFRRCIALYDCEADQADELSFTVGEVILILNEVTNDEDWMEGKMKREGDSMSLVITEKRPRHELITIDNGSKQLLAPDLHRTSSLESPIMLLTGHQSEINSCKFHPNGQTLMSAGFDRNILLWNAFDECKSYAVLNGGHKGAILDVQYSSSGDQIYSSSTDKSVIIWDAPTCARIKKLTGHQSFVNACCPSRDPNKALLVSVSDDRSIRIWDTRKRSVVSSYKDDFQLTAVTFNESADQVIVGGIENVLKVYDIRKNKILYTMPGHFDTITGLALSPDGNFVLSNSMDNSLCIWDIRPFIQTDRCVKTLTGHQHNFEKNLLRCAWSPDGKRVTGGSADRFVYIWDVYNKRILYKLPGHTGSVNEVVFHPNEPIVLSCSRFCKWEFIWGDEFEGDTLNLDEWYFDLGCSGWGNEELQCYTENRHENVRVEDGNLVINVQVEEYDGHDFTSARLKSKTAWTYGYFETRVKLPSGHHLWPAIRMMPQDNVYGEWAASGEIDIMEFSGDDLHGIQGTIHCGGTAPNNIRFGSDQRHFPFDFSEDFHVFAIDWSPYGFRFVVDGNEYHWEGIEKSMWSGKGENPYTADGQPFDQSFFWILNIAVGGTFFGDGPYVTPDEARDWPKPTMEVDYVRVWRYAPD</sequence>
<evidence type="ECO:0000256" key="14">
    <source>
        <dbReference type="ARBA" id="ARBA00023028"/>
    </source>
</evidence>
<feature type="domain" description="PI3K/PI4K catalytic" evidence="29">
    <location>
        <begin position="1062"/>
        <end position="1331"/>
    </location>
</feature>
<feature type="coiled-coil region" evidence="23">
    <location>
        <begin position="1588"/>
        <end position="1615"/>
    </location>
</feature>
<keyword evidence="32" id="KW-1185">Reference proteome</keyword>
<feature type="region of interest" description="Disordered" evidence="24">
    <location>
        <begin position="2365"/>
        <end position="2400"/>
    </location>
</feature>
<dbReference type="FunFam" id="1.10.1070.11:FF:000016">
    <property type="entry name" value="PIK1p Phosphatidylinositol 4-kinase"/>
    <property type="match status" value="1"/>
</dbReference>
<reference evidence="31" key="1">
    <citation type="submission" date="2022-12" db="EMBL/GenBank/DDBJ databases">
        <title>Genome assemblies of Blomia tropicalis.</title>
        <authorList>
            <person name="Cui Y."/>
        </authorList>
    </citation>
    <scope>NUCLEOTIDE SEQUENCE</scope>
    <source>
        <tissue evidence="31">Adult mites</tissue>
    </source>
</reference>
<dbReference type="InterPro" id="IPR019775">
    <property type="entry name" value="WD40_repeat_CS"/>
</dbReference>
<evidence type="ECO:0000256" key="5">
    <source>
        <dbReference type="ARBA" id="ARBA00022443"/>
    </source>
</evidence>
<dbReference type="SMART" id="SM00233">
    <property type="entry name" value="PH"/>
    <property type="match status" value="1"/>
</dbReference>
<dbReference type="InterPro" id="IPR004148">
    <property type="entry name" value="BAR_dom"/>
</dbReference>
<dbReference type="FunFam" id="1.25.40.20:FF:000006">
    <property type="entry name" value="Arf-GAP with SH3 domain, ANK repeat and PH domain-containing protein 2"/>
    <property type="match status" value="1"/>
</dbReference>
<comment type="caution">
    <text evidence="31">The sequence shown here is derived from an EMBL/GenBank/DDBJ whole genome shotgun (WGS) entry which is preliminary data.</text>
</comment>
<dbReference type="PROSITE" id="PS50115">
    <property type="entry name" value="ARFGAP"/>
    <property type="match status" value="1"/>
</dbReference>
<dbReference type="Pfam" id="PF21245">
    <property type="entry name" value="PI4KB-PIK1_PIK"/>
    <property type="match status" value="1"/>
</dbReference>
<evidence type="ECO:0000256" key="1">
    <source>
        <dbReference type="ARBA" id="ARBA00004175"/>
    </source>
</evidence>
<evidence type="ECO:0000256" key="7">
    <source>
        <dbReference type="ARBA" id="ARBA00022537"/>
    </source>
</evidence>
<keyword evidence="8 22" id="KW-0853">WD repeat</keyword>
<evidence type="ECO:0000256" key="8">
    <source>
        <dbReference type="ARBA" id="ARBA00022574"/>
    </source>
</evidence>
<dbReference type="Gene3D" id="1.25.40.950">
    <property type="match status" value="1"/>
</dbReference>
<keyword evidence="7" id="KW-0472">Membrane</keyword>
<dbReference type="InterPro" id="IPR036322">
    <property type="entry name" value="WD40_repeat_dom_sf"/>
</dbReference>
<dbReference type="GO" id="GO:0005741">
    <property type="term" value="C:mitochondrial outer membrane"/>
    <property type="evidence" value="ECO:0007669"/>
    <property type="project" value="UniProtKB-SubCell"/>
</dbReference>
<protein>
    <recommendedName>
        <fullName evidence="18">Phosphatidylinositol 4-kinase beta</fullName>
        <ecNumber evidence="4">2.7.1.67</ecNumber>
    </recommendedName>
</protein>
<comment type="catalytic activity">
    <reaction evidence="16">
        <text>a 1,2-diacyl-sn-glycero-3-phospho-(1D-myo-inositol) + ATP = a 1,2-diacyl-sn-glycero-3-phospho-(1D-myo-inositol 4-phosphate) + ADP + H(+)</text>
        <dbReference type="Rhea" id="RHEA:19877"/>
        <dbReference type="ChEBI" id="CHEBI:15378"/>
        <dbReference type="ChEBI" id="CHEBI:30616"/>
        <dbReference type="ChEBI" id="CHEBI:57880"/>
        <dbReference type="ChEBI" id="CHEBI:58178"/>
        <dbReference type="ChEBI" id="CHEBI:456216"/>
        <dbReference type="EC" id="2.7.1.67"/>
    </reaction>
    <physiologicalReaction direction="left-to-right" evidence="16">
        <dbReference type="Rhea" id="RHEA:19878"/>
    </physiologicalReaction>
</comment>
<dbReference type="SUPFAM" id="SSF48403">
    <property type="entry name" value="Ankyrin repeat"/>
    <property type="match status" value="1"/>
</dbReference>
<feature type="domain" description="PH" evidence="26">
    <location>
        <begin position="1661"/>
        <end position="1772"/>
    </location>
</feature>
<dbReference type="InterPro" id="IPR002110">
    <property type="entry name" value="Ankyrin_rpt"/>
</dbReference>
<feature type="repeat" description="ANK" evidence="19">
    <location>
        <begin position="1977"/>
        <end position="2013"/>
    </location>
</feature>
<feature type="repeat" description="WD" evidence="22">
    <location>
        <begin position="2709"/>
        <end position="2743"/>
    </location>
</feature>
<dbReference type="SUPFAM" id="SSF57863">
    <property type="entry name" value="ArfGap/RecO-like zinc finger"/>
    <property type="match status" value="1"/>
</dbReference>
<dbReference type="GO" id="GO:0006887">
    <property type="term" value="P:exocytosis"/>
    <property type="evidence" value="ECO:0007669"/>
    <property type="project" value="UniProtKB-KW"/>
</dbReference>
<evidence type="ECO:0000256" key="24">
    <source>
        <dbReference type="SAM" id="MobiDB-lite"/>
    </source>
</evidence>
<dbReference type="SMART" id="SM00105">
    <property type="entry name" value="ArfGap"/>
    <property type="match status" value="1"/>
</dbReference>
<feature type="domain" description="SH3" evidence="25">
    <location>
        <begin position="2446"/>
        <end position="2509"/>
    </location>
</feature>
<dbReference type="Gene3D" id="3.30.1010.10">
    <property type="entry name" value="Phosphatidylinositol 3-kinase Catalytic Subunit, Chain A, domain 4"/>
    <property type="match status" value="1"/>
</dbReference>
<dbReference type="InterPro" id="IPR001164">
    <property type="entry name" value="ArfGAP_dom"/>
</dbReference>
<dbReference type="SMART" id="SM00326">
    <property type="entry name" value="SH3"/>
    <property type="match status" value="1"/>
</dbReference>
<dbReference type="InterPro" id="IPR036940">
    <property type="entry name" value="PI3/4_kinase_cat_sf"/>
</dbReference>
<dbReference type="InterPro" id="IPR043593">
    <property type="entry name" value="ASAP"/>
</dbReference>
<dbReference type="GO" id="GO:0030867">
    <property type="term" value="C:rough endoplasmic reticulum membrane"/>
    <property type="evidence" value="ECO:0007669"/>
    <property type="project" value="UniProtKB-SubCell"/>
</dbReference>
<dbReference type="InterPro" id="IPR000757">
    <property type="entry name" value="Beta-glucanase-like"/>
</dbReference>
<dbReference type="Gene3D" id="1.10.220.150">
    <property type="entry name" value="Arf GTPase activating protein"/>
    <property type="match status" value="1"/>
</dbReference>
<dbReference type="GO" id="GO:0006355">
    <property type="term" value="P:regulation of DNA-templated transcription"/>
    <property type="evidence" value="ECO:0007669"/>
    <property type="project" value="InterPro"/>
</dbReference>
<evidence type="ECO:0000256" key="11">
    <source>
        <dbReference type="ARBA" id="ARBA00022737"/>
    </source>
</evidence>
<evidence type="ECO:0000256" key="19">
    <source>
        <dbReference type="PROSITE-ProRule" id="PRU00023"/>
    </source>
</evidence>
<dbReference type="InterPro" id="IPR000679">
    <property type="entry name" value="Znf_GATA"/>
</dbReference>
<evidence type="ECO:0000259" key="26">
    <source>
        <dbReference type="PROSITE" id="PS50003"/>
    </source>
</evidence>
<feature type="repeat" description="ANK" evidence="19">
    <location>
        <begin position="2015"/>
        <end position="2047"/>
    </location>
</feature>
<dbReference type="InterPro" id="IPR001452">
    <property type="entry name" value="SH3_domain"/>
</dbReference>
<dbReference type="CDD" id="cd05168">
    <property type="entry name" value="PI4Kc_III_beta"/>
    <property type="match status" value="1"/>
</dbReference>
<gene>
    <name evidence="31" type="ORF">RDWZM_000772</name>
</gene>
<keyword evidence="14" id="KW-0638">Presynaptic neurotoxin</keyword>
<dbReference type="EC" id="2.7.1.67" evidence="4"/>
<dbReference type="GO" id="GO:0005776">
    <property type="term" value="C:autophagosome"/>
    <property type="evidence" value="ECO:0007669"/>
    <property type="project" value="UniProtKB-SubCell"/>
</dbReference>
<evidence type="ECO:0000256" key="9">
    <source>
        <dbReference type="ARBA" id="ARBA00022679"/>
    </source>
</evidence>
<dbReference type="InterPro" id="IPR036770">
    <property type="entry name" value="Ankyrin_rpt-contain_sf"/>
</dbReference>
<organism evidence="31 32">
    <name type="scientific">Blomia tropicalis</name>
    <name type="common">Mite</name>
    <dbReference type="NCBI Taxonomy" id="40697"/>
    <lineage>
        <taxon>Eukaryota</taxon>
        <taxon>Metazoa</taxon>
        <taxon>Ecdysozoa</taxon>
        <taxon>Arthropoda</taxon>
        <taxon>Chelicerata</taxon>
        <taxon>Arachnida</taxon>
        <taxon>Acari</taxon>
        <taxon>Acariformes</taxon>
        <taxon>Sarcoptiformes</taxon>
        <taxon>Astigmata</taxon>
        <taxon>Glycyphagoidea</taxon>
        <taxon>Echimyopodidae</taxon>
        <taxon>Blomia</taxon>
    </lineage>
</organism>
<evidence type="ECO:0000256" key="2">
    <source>
        <dbReference type="ARBA" id="ARBA00004419"/>
    </source>
</evidence>
<keyword evidence="6" id="KW-0268">Exocytosis</keyword>
<dbReference type="InterPro" id="IPR013320">
    <property type="entry name" value="ConA-like_dom_sf"/>
</dbReference>
<evidence type="ECO:0000256" key="12">
    <source>
        <dbReference type="ARBA" id="ARBA00022777"/>
    </source>
</evidence>
<keyword evidence="15" id="KW-1053">Target membrane</keyword>
<dbReference type="Pfam" id="PF00169">
    <property type="entry name" value="PH"/>
    <property type="match status" value="1"/>
</dbReference>
<feature type="domain" description="GATA-type" evidence="27">
    <location>
        <begin position="1832"/>
        <end position="1866"/>
    </location>
</feature>
<keyword evidence="9" id="KW-0808">Transferase</keyword>
<feature type="repeat" description="WD" evidence="22">
    <location>
        <begin position="2538"/>
        <end position="2570"/>
    </location>
</feature>
<dbReference type="CDD" id="cd08834">
    <property type="entry name" value="ArfGap_ASAP"/>
    <property type="match status" value="1"/>
</dbReference>
<evidence type="ECO:0000313" key="32">
    <source>
        <dbReference type="Proteomes" id="UP001142055"/>
    </source>
</evidence>
<keyword evidence="5 21" id="KW-0728">SH3 domain</keyword>
<dbReference type="InterPro" id="IPR037278">
    <property type="entry name" value="ARFGAP/RecO"/>
</dbReference>
<evidence type="ECO:0000256" key="15">
    <source>
        <dbReference type="ARBA" id="ARBA00023298"/>
    </source>
</evidence>
<dbReference type="SUPFAM" id="SSF49899">
    <property type="entry name" value="Concanavalin A-like lectins/glucanases"/>
    <property type="match status" value="1"/>
</dbReference>
<evidence type="ECO:0000256" key="17">
    <source>
        <dbReference type="ARBA" id="ARBA00037860"/>
    </source>
</evidence>
<evidence type="ECO:0000256" key="18">
    <source>
        <dbReference type="ARBA" id="ARBA00039877"/>
    </source>
</evidence>
<dbReference type="Pfam" id="PF12796">
    <property type="entry name" value="Ank_2"/>
    <property type="match status" value="1"/>
</dbReference>
<dbReference type="PROSITE" id="PS50003">
    <property type="entry name" value="PH_DOMAIN"/>
    <property type="match status" value="1"/>
</dbReference>
<keyword evidence="20" id="KW-0863">Zinc-finger</keyword>
<dbReference type="GO" id="GO:0004430">
    <property type="term" value="F:1-phosphatidylinositol 4-kinase activity"/>
    <property type="evidence" value="ECO:0007669"/>
    <property type="project" value="UniProtKB-EC"/>
</dbReference>
<evidence type="ECO:0000259" key="30">
    <source>
        <dbReference type="PROSITE" id="PS51762"/>
    </source>
</evidence>
<evidence type="ECO:0000256" key="22">
    <source>
        <dbReference type="PROSITE-ProRule" id="PRU00221"/>
    </source>
</evidence>
<dbReference type="PANTHER" id="PTHR45854">
    <property type="entry name" value="ASAP FAMILY MEMBER"/>
    <property type="match status" value="1"/>
</dbReference>
<evidence type="ECO:0000313" key="31">
    <source>
        <dbReference type="EMBL" id="KAJ6222227.1"/>
    </source>
</evidence>
<dbReference type="CDD" id="cd00200">
    <property type="entry name" value="WD40"/>
    <property type="match status" value="1"/>
</dbReference>
<feature type="compositionally biased region" description="Low complexity" evidence="24">
    <location>
        <begin position="2209"/>
        <end position="2228"/>
    </location>
</feature>
<dbReference type="InterPro" id="IPR011993">
    <property type="entry name" value="PH-like_dom_sf"/>
</dbReference>
<dbReference type="InterPro" id="IPR015943">
    <property type="entry name" value="WD40/YVTN_repeat-like_dom_sf"/>
</dbReference>
<name>A0A9Q0MDG6_BLOTA</name>
<dbReference type="Pfam" id="PF03999">
    <property type="entry name" value="MAP65_ASE1"/>
    <property type="match status" value="1"/>
</dbReference>
<evidence type="ECO:0000256" key="3">
    <source>
        <dbReference type="ARBA" id="ARBA00004450"/>
    </source>
</evidence>
<dbReference type="GO" id="GO:0004553">
    <property type="term" value="F:hydrolase activity, hydrolyzing O-glycosyl compounds"/>
    <property type="evidence" value="ECO:0007669"/>
    <property type="project" value="InterPro"/>
</dbReference>
<evidence type="ECO:0000256" key="4">
    <source>
        <dbReference type="ARBA" id="ARBA00012169"/>
    </source>
</evidence>
<dbReference type="Gene3D" id="2.30.29.30">
    <property type="entry name" value="Pleckstrin-homology domain (PH domain)/Phosphotyrosine-binding domain (PTB)"/>
    <property type="match status" value="1"/>
</dbReference>
<keyword evidence="19" id="KW-0040">ANK repeat</keyword>
<dbReference type="PROSITE" id="PS50297">
    <property type="entry name" value="ANK_REP_REGION"/>
    <property type="match status" value="1"/>
</dbReference>
<evidence type="ECO:0000259" key="28">
    <source>
        <dbReference type="PROSITE" id="PS50115"/>
    </source>
</evidence>
<dbReference type="InterPro" id="IPR001849">
    <property type="entry name" value="PH_domain"/>
</dbReference>
<keyword evidence="23" id="KW-0175">Coiled coil</keyword>
<dbReference type="InterPro" id="IPR000403">
    <property type="entry name" value="PI3/4_kinase_cat_dom"/>
</dbReference>
<keyword evidence="13" id="KW-0862">Zinc</keyword>
<dbReference type="SUPFAM" id="SSF50978">
    <property type="entry name" value="WD40 repeat-like"/>
    <property type="match status" value="1"/>
</dbReference>
<keyword evidence="10" id="KW-0479">Metal-binding</keyword>
<dbReference type="GO" id="GO:0008270">
    <property type="term" value="F:zinc ion binding"/>
    <property type="evidence" value="ECO:0007669"/>
    <property type="project" value="UniProtKB-KW"/>
</dbReference>
<evidence type="ECO:0000256" key="13">
    <source>
        <dbReference type="ARBA" id="ARBA00022833"/>
    </source>
</evidence>
<feature type="domain" description="GH16" evidence="30">
    <location>
        <begin position="2835"/>
        <end position="3082"/>
    </location>
</feature>
<dbReference type="PROSITE" id="PS50002">
    <property type="entry name" value="SH3"/>
    <property type="match status" value="1"/>
</dbReference>
<dbReference type="InterPro" id="IPR036028">
    <property type="entry name" value="SH3-like_dom_sf"/>
</dbReference>
<evidence type="ECO:0000256" key="23">
    <source>
        <dbReference type="SAM" id="Coils"/>
    </source>
</evidence>
<evidence type="ECO:0000256" key="16">
    <source>
        <dbReference type="ARBA" id="ARBA00036767"/>
    </source>
</evidence>
<comment type="subcellular location">
    <subcellularLocation>
        <location evidence="2">Cytoplasmic vesicle</location>
        <location evidence="2">Autophagosome</location>
    </subcellularLocation>
    <subcellularLocation>
        <location evidence="3">Mitochondrion outer membrane</location>
        <topology evidence="3">Peripheral membrane protein</topology>
    </subcellularLocation>
    <subcellularLocation>
        <location evidence="17">Rough endoplasmic reticulum membrane</location>
        <topology evidence="17">Peripheral membrane protein</topology>
    </subcellularLocation>
    <subcellularLocation>
        <location evidence="1">Target cell membrane</location>
    </subcellularLocation>
</comment>
<keyword evidence="14" id="KW-0528">Neurotoxin</keyword>
<dbReference type="PRINTS" id="PR00405">
    <property type="entry name" value="REVINTRACTNG"/>
</dbReference>
<dbReference type="PROSITE" id="PS50290">
    <property type="entry name" value="PI3_4_KINASE_3"/>
    <property type="match status" value="1"/>
</dbReference>
<keyword evidence="12" id="KW-0418">Kinase</keyword>
<dbReference type="GO" id="GO:0044218">
    <property type="term" value="C:other organism cell membrane"/>
    <property type="evidence" value="ECO:0007669"/>
    <property type="project" value="UniProtKB-KW"/>
</dbReference>
<keyword evidence="11" id="KW-0677">Repeat</keyword>
<dbReference type="PROSITE" id="PS50082">
    <property type="entry name" value="WD_REPEATS_2"/>
    <property type="match status" value="5"/>
</dbReference>
<dbReference type="SUPFAM" id="SSF56112">
    <property type="entry name" value="Protein kinase-like (PK-like)"/>
    <property type="match status" value="1"/>
</dbReference>
<dbReference type="Pfam" id="PF00722">
    <property type="entry name" value="Glyco_hydro_16"/>
    <property type="match status" value="1"/>
</dbReference>
<dbReference type="InterPro" id="IPR027267">
    <property type="entry name" value="AH/BAR_dom_sf"/>
</dbReference>
<dbReference type="SUPFAM" id="SSF50044">
    <property type="entry name" value="SH3-domain"/>
    <property type="match status" value="1"/>
</dbReference>
<dbReference type="SMART" id="SM00248">
    <property type="entry name" value="ANK"/>
    <property type="match status" value="3"/>
</dbReference>
<dbReference type="Pfam" id="PF01412">
    <property type="entry name" value="ArfGap"/>
    <property type="match status" value="1"/>
</dbReference>
<keyword evidence="14" id="KW-0800">Toxin</keyword>
<dbReference type="InterPro" id="IPR057754">
    <property type="entry name" value="PI4-kinase_beta/PIK1_cat"/>
</dbReference>
<dbReference type="Gene3D" id="1.10.1070.11">
    <property type="entry name" value="Phosphatidylinositol 3-/4-kinase, catalytic domain"/>
    <property type="match status" value="1"/>
</dbReference>
<dbReference type="PROSITE" id="PS00916">
    <property type="entry name" value="PI3_4_KINASE_2"/>
    <property type="match status" value="1"/>
</dbReference>
<evidence type="ECO:0000256" key="20">
    <source>
        <dbReference type="PROSITE-ProRule" id="PRU00094"/>
    </source>
</evidence>
<dbReference type="GO" id="GO:0005096">
    <property type="term" value="F:GTPase activator activity"/>
    <property type="evidence" value="ECO:0007669"/>
    <property type="project" value="InterPro"/>
</dbReference>
<feature type="repeat" description="WD" evidence="22">
    <location>
        <begin position="2624"/>
        <end position="2667"/>
    </location>
</feature>
<dbReference type="SMART" id="SM00146">
    <property type="entry name" value="PI3Kc"/>
    <property type="match status" value="1"/>
</dbReference>
<dbReference type="InterPro" id="IPR018936">
    <property type="entry name" value="PI3/4_kinase_CS"/>
</dbReference>
<evidence type="ECO:0000259" key="25">
    <source>
        <dbReference type="PROSITE" id="PS50002"/>
    </source>
</evidence>
<dbReference type="Proteomes" id="UP001142055">
    <property type="component" value="Chromosome 1"/>
</dbReference>
<dbReference type="Gene3D" id="2.30.30.40">
    <property type="entry name" value="SH3 Domains"/>
    <property type="match status" value="1"/>
</dbReference>
<feature type="repeat" description="WD" evidence="22">
    <location>
        <begin position="2770"/>
        <end position="2800"/>
    </location>
</feature>
<dbReference type="InterPro" id="IPR001680">
    <property type="entry name" value="WD40_rpt"/>
</dbReference>
<dbReference type="GO" id="GO:0043565">
    <property type="term" value="F:sequence-specific DNA binding"/>
    <property type="evidence" value="ECO:0007669"/>
    <property type="project" value="InterPro"/>
</dbReference>
<evidence type="ECO:0000256" key="10">
    <source>
        <dbReference type="ARBA" id="ARBA00022723"/>
    </source>
</evidence>
<dbReference type="Pfam" id="PF00018">
    <property type="entry name" value="SH3_1"/>
    <property type="match status" value="1"/>
</dbReference>
<dbReference type="Gene3D" id="1.20.1270.60">
    <property type="entry name" value="Arfaptin homology (AH) domain/BAR domain"/>
    <property type="match status" value="1"/>
</dbReference>
<dbReference type="Gene3D" id="1.25.40.20">
    <property type="entry name" value="Ankyrin repeat-containing domain"/>
    <property type="match status" value="1"/>
</dbReference>